<dbReference type="KEGG" id="nba:CUN60_04070"/>
<dbReference type="EMBL" id="CP024847">
    <property type="protein sequence ID" value="AUR51499.1"/>
    <property type="molecule type" value="Genomic_DNA"/>
</dbReference>
<sequence length="123" mass="14213">MENYVTAEIKILNKLFEICQHPTLDEIRTGATRSKFNISQEKLTESLTTKEKEHFAMIMNQLIDDNLLRRSCILAQEVGANGQIPLIDMEQIKHVESHVNVICATEEILERLQKLKETHKILN</sequence>
<evidence type="ECO:0000313" key="1">
    <source>
        <dbReference type="EMBL" id="AUR51499.1"/>
    </source>
</evidence>
<dbReference type="AlphaFoldDB" id="A0A2I7N4W2"/>
<name>A0A2I7N4W2_9NEIS</name>
<proteinExistence type="predicted"/>
<organism evidence="1 2">
    <name type="scientific">Aquella oligotrophica</name>
    <dbReference type="NCBI Taxonomy" id="2067065"/>
    <lineage>
        <taxon>Bacteria</taxon>
        <taxon>Pseudomonadati</taxon>
        <taxon>Pseudomonadota</taxon>
        <taxon>Betaproteobacteria</taxon>
        <taxon>Neisseriales</taxon>
        <taxon>Neisseriaceae</taxon>
        <taxon>Aquella</taxon>
    </lineage>
</organism>
<dbReference type="Proteomes" id="UP000236655">
    <property type="component" value="Chromosome"/>
</dbReference>
<keyword evidence="2" id="KW-1185">Reference proteome</keyword>
<accession>A0A2I7N4W2</accession>
<protein>
    <submittedName>
        <fullName evidence="1">Uncharacterized protein</fullName>
    </submittedName>
</protein>
<gene>
    <name evidence="1" type="ORF">CUN60_04070</name>
</gene>
<reference evidence="2" key="1">
    <citation type="submission" date="2017-11" db="EMBL/GenBank/DDBJ databases">
        <authorList>
            <person name="Chan K.G."/>
            <person name="Lee L.S."/>
        </authorList>
    </citation>
    <scope>NUCLEOTIDE SEQUENCE [LARGE SCALE GENOMIC DNA]</scope>
    <source>
        <strain evidence="2">DSM 100970</strain>
    </source>
</reference>
<evidence type="ECO:0000313" key="2">
    <source>
        <dbReference type="Proteomes" id="UP000236655"/>
    </source>
</evidence>
<dbReference type="RefSeq" id="WP_102950798.1">
    <property type="nucleotide sequence ID" value="NZ_CP024847.1"/>
</dbReference>